<protein>
    <submittedName>
        <fullName evidence="2">2Fe-2S iron-sulfur cluster binding domain-containing protein</fullName>
    </submittedName>
</protein>
<keyword evidence="1" id="KW-0560">Oxidoreductase</keyword>
<evidence type="ECO:0000313" key="3">
    <source>
        <dbReference type="Proteomes" id="UP000184452"/>
    </source>
</evidence>
<name>A0A1M6CYH4_9ACTN</name>
<dbReference type="InterPro" id="IPR042204">
    <property type="entry name" value="2Fe-2S-bd_N"/>
</dbReference>
<dbReference type="Proteomes" id="UP000184452">
    <property type="component" value="Unassembled WGS sequence"/>
</dbReference>
<dbReference type="EMBL" id="FQZK01000001">
    <property type="protein sequence ID" value="SHI66072.1"/>
    <property type="molecule type" value="Genomic_DNA"/>
</dbReference>
<accession>A0A1M6CYH4</accession>
<reference evidence="2 3" key="1">
    <citation type="submission" date="2016-11" db="EMBL/GenBank/DDBJ databases">
        <authorList>
            <person name="Jaros S."/>
            <person name="Januszkiewicz K."/>
            <person name="Wedrychowicz H."/>
        </authorList>
    </citation>
    <scope>NUCLEOTIDE SEQUENCE [LARGE SCALE GENOMIC DNA]</scope>
    <source>
        <strain evidence="2 3">CGMCC 4.5723</strain>
    </source>
</reference>
<gene>
    <name evidence="2" type="ORF">SAMN05421803_101864</name>
</gene>
<dbReference type="RefSeq" id="WP_073375090.1">
    <property type="nucleotide sequence ID" value="NZ_FQZK01000001.1"/>
</dbReference>
<organism evidence="2 3">
    <name type="scientific">Nocardiopsis flavescens</name>
    <dbReference type="NCBI Taxonomy" id="758803"/>
    <lineage>
        <taxon>Bacteria</taxon>
        <taxon>Bacillati</taxon>
        <taxon>Actinomycetota</taxon>
        <taxon>Actinomycetes</taxon>
        <taxon>Streptosporangiales</taxon>
        <taxon>Nocardiopsidaceae</taxon>
        <taxon>Nocardiopsis</taxon>
    </lineage>
</organism>
<evidence type="ECO:0000256" key="1">
    <source>
        <dbReference type="ARBA" id="ARBA00023002"/>
    </source>
</evidence>
<dbReference type="AlphaFoldDB" id="A0A1M6CYH4"/>
<dbReference type="Pfam" id="PF13510">
    <property type="entry name" value="Fer2_4"/>
    <property type="match status" value="1"/>
</dbReference>
<evidence type="ECO:0000313" key="2">
    <source>
        <dbReference type="EMBL" id="SHI66072.1"/>
    </source>
</evidence>
<dbReference type="GO" id="GO:0016491">
    <property type="term" value="F:oxidoreductase activity"/>
    <property type="evidence" value="ECO:0007669"/>
    <property type="project" value="UniProtKB-KW"/>
</dbReference>
<dbReference type="GO" id="GO:0051536">
    <property type="term" value="F:iron-sulfur cluster binding"/>
    <property type="evidence" value="ECO:0007669"/>
    <property type="project" value="InterPro"/>
</dbReference>
<sequence>MTPRTAAAQVEVTVDGRPVLVRPGTSVAAALLEQGRWDFRVDPVSGRDRGPYCGMGVCLECEVTVDGRAHVRSCLERVRAGMRIDTAAGEDA</sequence>
<proteinExistence type="predicted"/>
<keyword evidence="3" id="KW-1185">Reference proteome</keyword>
<dbReference type="Gene3D" id="3.10.20.440">
    <property type="entry name" value="2Fe-2S iron-sulphur cluster binding domain, sarcosine oxidase, alpha subunit, N-terminal domain"/>
    <property type="match status" value="1"/>
</dbReference>
<dbReference type="STRING" id="758803.SAMN05421803_101864"/>
<dbReference type="SUPFAM" id="SSF54292">
    <property type="entry name" value="2Fe-2S ferredoxin-like"/>
    <property type="match status" value="1"/>
</dbReference>
<dbReference type="InterPro" id="IPR036010">
    <property type="entry name" value="2Fe-2S_ferredoxin-like_sf"/>
</dbReference>